<evidence type="ECO:0000313" key="2">
    <source>
        <dbReference type="Proteomes" id="UP000199112"/>
    </source>
</evidence>
<reference evidence="2" key="1">
    <citation type="submission" date="2016-10" db="EMBL/GenBank/DDBJ databases">
        <authorList>
            <person name="Varghese N."/>
            <person name="Submissions S."/>
        </authorList>
    </citation>
    <scope>NUCLEOTIDE SEQUENCE [LARGE SCALE GENOMIC DNA]</scope>
    <source>
        <strain evidence="2">CGMCC 1.8981</strain>
    </source>
</reference>
<name>A0A1H6G1G6_9EURY</name>
<keyword evidence="2" id="KW-1185">Reference proteome</keyword>
<dbReference type="EMBL" id="FNWL01000002">
    <property type="protein sequence ID" value="SEH16440.1"/>
    <property type="molecule type" value="Genomic_DNA"/>
</dbReference>
<organism evidence="1 2">
    <name type="scientific">Natronorubrum sediminis</name>
    <dbReference type="NCBI Taxonomy" id="640943"/>
    <lineage>
        <taxon>Archaea</taxon>
        <taxon>Methanobacteriati</taxon>
        <taxon>Methanobacteriota</taxon>
        <taxon>Stenosarchaea group</taxon>
        <taxon>Halobacteria</taxon>
        <taxon>Halobacteriales</taxon>
        <taxon>Natrialbaceae</taxon>
        <taxon>Natronorubrum</taxon>
    </lineage>
</organism>
<gene>
    <name evidence="1" type="ORF">SAMN04487967_2626</name>
</gene>
<protein>
    <submittedName>
        <fullName evidence="1">Uncharacterized protein</fullName>
    </submittedName>
</protein>
<dbReference type="AlphaFoldDB" id="A0A1H6G1G6"/>
<proteinExistence type="predicted"/>
<accession>A0A1H6G1G6</accession>
<evidence type="ECO:0000313" key="1">
    <source>
        <dbReference type="EMBL" id="SEH16440.1"/>
    </source>
</evidence>
<sequence length="67" mass="7737">MNQYLVAYRPFAMVVNFDDYPAVFSIGIELVVKAIMNWLNEQIVSVFVFRFRSKPKSSAINTGFSRL</sequence>
<dbReference type="Proteomes" id="UP000199112">
    <property type="component" value="Unassembled WGS sequence"/>
</dbReference>